<feature type="transmembrane region" description="Helical" evidence="5">
    <location>
        <begin position="229"/>
        <end position="251"/>
    </location>
</feature>
<dbReference type="OrthoDB" id="3181223at2"/>
<dbReference type="PIRSF" id="PIRSF006060">
    <property type="entry name" value="AA_transporter"/>
    <property type="match status" value="1"/>
</dbReference>
<dbReference type="Gene3D" id="1.20.1740.10">
    <property type="entry name" value="Amino acid/polyamine transporter I"/>
    <property type="match status" value="1"/>
</dbReference>
<feature type="transmembrane region" description="Helical" evidence="5">
    <location>
        <begin position="49"/>
        <end position="73"/>
    </location>
</feature>
<dbReference type="GO" id="GO:0016020">
    <property type="term" value="C:membrane"/>
    <property type="evidence" value="ECO:0007669"/>
    <property type="project" value="UniProtKB-SubCell"/>
</dbReference>
<dbReference type="Pfam" id="PF13520">
    <property type="entry name" value="AA_permease_2"/>
    <property type="match status" value="1"/>
</dbReference>
<gene>
    <name evidence="6" type="ORF">SAMN02745163_00067</name>
</gene>
<dbReference type="EMBL" id="FQZB01000003">
    <property type="protein sequence ID" value="SHI35073.1"/>
    <property type="molecule type" value="Genomic_DNA"/>
</dbReference>
<evidence type="ECO:0000256" key="2">
    <source>
        <dbReference type="ARBA" id="ARBA00022692"/>
    </source>
</evidence>
<feature type="transmembrane region" description="Helical" evidence="5">
    <location>
        <begin position="188"/>
        <end position="208"/>
    </location>
</feature>
<feature type="transmembrane region" description="Helical" evidence="5">
    <location>
        <begin position="158"/>
        <end position="176"/>
    </location>
</feature>
<dbReference type="RefSeq" id="WP_072984144.1">
    <property type="nucleotide sequence ID" value="NZ_FQZB01000003.1"/>
</dbReference>
<dbReference type="InterPro" id="IPR050598">
    <property type="entry name" value="AminoAcid_Transporter"/>
</dbReference>
<sequence>MNKTKDEKLEKNLGLFNAITIVIGVVIGSGIFFKPTIVFKNGGSPTLGIGAWIVGGLITMASGLTIAEIAAAIPKTGGIFVYLKELYGERIAFLFGWVQTVIYIPGALAALVIVLTTQITVFIPLTIPEQRIVAIVLLIFMATMNVISSNLAKNIQGIVTIAKLLPIVIIVILGLIKGQTQGLTMETSATVSGFGTAILGTLWAYDGWVNVANMAGEFKRPEKDIPKSIILGILITIIVYVAFNLAIIKILPFEHVINSTTPASDAATILFGNFGSKFIAIGILISIIGAINGYMLTGTRIPYAMAQDNLLPGSKYLAKVNKKSAAPIYCSILEVILAILYIISGSFDMLTNLIMFVAWIFFLMTIIGIFIFRRKFKDIEKGYTVPLYPIIPILGILGALYIIVSTFISNTNYAISGVVITLLGLPIYGYSKRKNR</sequence>
<dbReference type="GO" id="GO:0015179">
    <property type="term" value="F:L-amino acid transmembrane transporter activity"/>
    <property type="evidence" value="ECO:0007669"/>
    <property type="project" value="TreeGrafter"/>
</dbReference>
<keyword evidence="2 5" id="KW-0812">Transmembrane</keyword>
<accession>A0A1M6AFS7</accession>
<dbReference type="PANTHER" id="PTHR11785">
    <property type="entry name" value="AMINO ACID TRANSPORTER"/>
    <property type="match status" value="1"/>
</dbReference>
<feature type="transmembrane region" description="Helical" evidence="5">
    <location>
        <begin position="132"/>
        <end position="151"/>
    </location>
</feature>
<protein>
    <submittedName>
        <fullName evidence="6">Serine/threonine exchange transporter, LAT family</fullName>
    </submittedName>
</protein>
<name>A0A1M6AFS7_9CLOT</name>
<organism evidence="6 7">
    <name type="scientific">Clostridium cavendishii DSM 21758</name>
    <dbReference type="NCBI Taxonomy" id="1121302"/>
    <lineage>
        <taxon>Bacteria</taxon>
        <taxon>Bacillati</taxon>
        <taxon>Bacillota</taxon>
        <taxon>Clostridia</taxon>
        <taxon>Eubacteriales</taxon>
        <taxon>Clostridiaceae</taxon>
        <taxon>Clostridium</taxon>
    </lineage>
</organism>
<evidence type="ECO:0000256" key="1">
    <source>
        <dbReference type="ARBA" id="ARBA00004141"/>
    </source>
</evidence>
<proteinExistence type="predicted"/>
<evidence type="ECO:0000256" key="5">
    <source>
        <dbReference type="SAM" id="Phobius"/>
    </source>
</evidence>
<feature type="transmembrane region" description="Helical" evidence="5">
    <location>
        <begin position="385"/>
        <end position="407"/>
    </location>
</feature>
<evidence type="ECO:0000256" key="3">
    <source>
        <dbReference type="ARBA" id="ARBA00022989"/>
    </source>
</evidence>
<dbReference type="InterPro" id="IPR002293">
    <property type="entry name" value="AA/rel_permease1"/>
</dbReference>
<feature type="transmembrane region" description="Helical" evidence="5">
    <location>
        <begin position="413"/>
        <end position="431"/>
    </location>
</feature>
<dbReference type="Proteomes" id="UP000184310">
    <property type="component" value="Unassembled WGS sequence"/>
</dbReference>
<keyword evidence="3 5" id="KW-1133">Transmembrane helix</keyword>
<feature type="transmembrane region" description="Helical" evidence="5">
    <location>
        <begin position="94"/>
        <end position="120"/>
    </location>
</feature>
<comment type="subcellular location">
    <subcellularLocation>
        <location evidence="1">Membrane</location>
        <topology evidence="1">Multi-pass membrane protein</topology>
    </subcellularLocation>
</comment>
<evidence type="ECO:0000313" key="7">
    <source>
        <dbReference type="Proteomes" id="UP000184310"/>
    </source>
</evidence>
<dbReference type="PANTHER" id="PTHR11785:SF512">
    <property type="entry name" value="SOBREMESA, ISOFORM B"/>
    <property type="match status" value="1"/>
</dbReference>
<dbReference type="AlphaFoldDB" id="A0A1M6AFS7"/>
<evidence type="ECO:0000256" key="4">
    <source>
        <dbReference type="ARBA" id="ARBA00023136"/>
    </source>
</evidence>
<dbReference type="STRING" id="1121302.SAMN02745163_00067"/>
<feature type="transmembrane region" description="Helical" evidence="5">
    <location>
        <begin position="353"/>
        <end position="373"/>
    </location>
</feature>
<feature type="transmembrane region" description="Helical" evidence="5">
    <location>
        <begin position="12"/>
        <end position="33"/>
    </location>
</feature>
<evidence type="ECO:0000313" key="6">
    <source>
        <dbReference type="EMBL" id="SHI35073.1"/>
    </source>
</evidence>
<reference evidence="6 7" key="1">
    <citation type="submission" date="2016-11" db="EMBL/GenBank/DDBJ databases">
        <authorList>
            <person name="Jaros S."/>
            <person name="Januszkiewicz K."/>
            <person name="Wedrychowicz H."/>
        </authorList>
    </citation>
    <scope>NUCLEOTIDE SEQUENCE [LARGE SCALE GENOMIC DNA]</scope>
    <source>
        <strain evidence="6 7">DSM 21758</strain>
    </source>
</reference>
<keyword evidence="4 5" id="KW-0472">Membrane</keyword>
<feature type="transmembrane region" description="Helical" evidence="5">
    <location>
        <begin position="326"/>
        <end position="347"/>
    </location>
</feature>
<keyword evidence="7" id="KW-1185">Reference proteome</keyword>